<protein>
    <submittedName>
        <fullName evidence="1">Uncharacterized protein</fullName>
    </submittedName>
</protein>
<dbReference type="Proteomes" id="UP000712600">
    <property type="component" value="Unassembled WGS sequence"/>
</dbReference>
<gene>
    <name evidence="1" type="ORF">F2Q69_00022838</name>
</gene>
<comment type="caution">
    <text evidence="1">The sequence shown here is derived from an EMBL/GenBank/DDBJ whole genome shotgun (WGS) entry which is preliminary data.</text>
</comment>
<name>A0A8S9Q5X6_BRACR</name>
<reference evidence="1" key="1">
    <citation type="submission" date="2019-12" db="EMBL/GenBank/DDBJ databases">
        <title>Genome sequencing and annotation of Brassica cretica.</title>
        <authorList>
            <person name="Studholme D.J."/>
            <person name="Sarris P."/>
        </authorList>
    </citation>
    <scope>NUCLEOTIDE SEQUENCE</scope>
    <source>
        <strain evidence="1">PFS-109/04</strain>
        <tissue evidence="1">Leaf</tissue>
    </source>
</reference>
<proteinExistence type="predicted"/>
<evidence type="ECO:0000313" key="2">
    <source>
        <dbReference type="Proteomes" id="UP000712600"/>
    </source>
</evidence>
<organism evidence="1 2">
    <name type="scientific">Brassica cretica</name>
    <name type="common">Mustard</name>
    <dbReference type="NCBI Taxonomy" id="69181"/>
    <lineage>
        <taxon>Eukaryota</taxon>
        <taxon>Viridiplantae</taxon>
        <taxon>Streptophyta</taxon>
        <taxon>Embryophyta</taxon>
        <taxon>Tracheophyta</taxon>
        <taxon>Spermatophyta</taxon>
        <taxon>Magnoliopsida</taxon>
        <taxon>eudicotyledons</taxon>
        <taxon>Gunneridae</taxon>
        <taxon>Pentapetalae</taxon>
        <taxon>rosids</taxon>
        <taxon>malvids</taxon>
        <taxon>Brassicales</taxon>
        <taxon>Brassicaceae</taxon>
        <taxon>Brassiceae</taxon>
        <taxon>Brassica</taxon>
    </lineage>
</organism>
<dbReference type="EMBL" id="QGKX02001290">
    <property type="protein sequence ID" value="KAF3537597.1"/>
    <property type="molecule type" value="Genomic_DNA"/>
</dbReference>
<evidence type="ECO:0000313" key="1">
    <source>
        <dbReference type="EMBL" id="KAF3537597.1"/>
    </source>
</evidence>
<dbReference type="AlphaFoldDB" id="A0A8S9Q5X6"/>
<accession>A0A8S9Q5X6</accession>
<sequence length="167" mass="19421">MGGLGFKFLMDSVKCKDLTRTYTVDGFIQVLQLWTRVLNYVAKEISEMFPKWDNDNTYVAVEKLVNFMVASKGFWKSTQECWAVEGTKPLTNLVYVKQEPPQWTVKEERRTRKRAHTECVKEMNRLADKMEDVEKKVGINHKGTDSNKLQLTVSDLTLINFNSQFQT</sequence>